<evidence type="ECO:0000313" key="1">
    <source>
        <dbReference type="EMBL" id="MBX42811.1"/>
    </source>
</evidence>
<dbReference type="EMBL" id="GGEC01062327">
    <property type="protein sequence ID" value="MBX42811.1"/>
    <property type="molecule type" value="Transcribed_RNA"/>
</dbReference>
<dbReference type="AlphaFoldDB" id="A0A2P2NJX5"/>
<proteinExistence type="predicted"/>
<name>A0A2P2NJX5_RHIMU</name>
<accession>A0A2P2NJX5</accession>
<sequence length="43" mass="5026">MLWYMYYSRLGNKYKCISVLLACLVKFRGPNICLSSRANASKY</sequence>
<reference evidence="1" key="1">
    <citation type="submission" date="2018-02" db="EMBL/GenBank/DDBJ databases">
        <title>Rhizophora mucronata_Transcriptome.</title>
        <authorList>
            <person name="Meera S.P."/>
            <person name="Sreeshan A."/>
            <person name="Augustine A."/>
        </authorList>
    </citation>
    <scope>NUCLEOTIDE SEQUENCE</scope>
    <source>
        <tissue evidence="1">Leaf</tissue>
    </source>
</reference>
<organism evidence="1">
    <name type="scientific">Rhizophora mucronata</name>
    <name type="common">Asiatic mangrove</name>
    <dbReference type="NCBI Taxonomy" id="61149"/>
    <lineage>
        <taxon>Eukaryota</taxon>
        <taxon>Viridiplantae</taxon>
        <taxon>Streptophyta</taxon>
        <taxon>Embryophyta</taxon>
        <taxon>Tracheophyta</taxon>
        <taxon>Spermatophyta</taxon>
        <taxon>Magnoliopsida</taxon>
        <taxon>eudicotyledons</taxon>
        <taxon>Gunneridae</taxon>
        <taxon>Pentapetalae</taxon>
        <taxon>rosids</taxon>
        <taxon>fabids</taxon>
        <taxon>Malpighiales</taxon>
        <taxon>Rhizophoraceae</taxon>
        <taxon>Rhizophora</taxon>
    </lineage>
</organism>
<protein>
    <submittedName>
        <fullName evidence="1">Uncharacterized protein</fullName>
    </submittedName>
</protein>